<proteinExistence type="predicted"/>
<protein>
    <recommendedName>
        <fullName evidence="3">YCII-related domain-containing protein</fullName>
    </recommendedName>
</protein>
<dbReference type="EMBL" id="LKBA01000004">
    <property type="protein sequence ID" value="KPN63933.1"/>
    <property type="molecule type" value="Genomic_DNA"/>
</dbReference>
<reference evidence="1 2" key="1">
    <citation type="submission" date="2015-09" db="EMBL/GenBank/DDBJ databases">
        <title>Draft genome sequence of Aliiroseovarius crassostreae CV919-312TSm, the causative agent of Roseovarius Oyster Disease (formerly Juvenile Oyster Disease).</title>
        <authorList>
            <person name="Kessner L."/>
            <person name="Spinard E."/>
            <person name="Nelson D."/>
        </authorList>
    </citation>
    <scope>NUCLEOTIDE SEQUENCE [LARGE SCALE GENOMIC DNA]</scope>
    <source>
        <strain evidence="1 2">CV919-312</strain>
    </source>
</reference>
<name>A0A0P7J6P4_9RHOB</name>
<organism evidence="1 2">
    <name type="scientific">Aliiroseovarius crassostreae</name>
    <dbReference type="NCBI Taxonomy" id="154981"/>
    <lineage>
        <taxon>Bacteria</taxon>
        <taxon>Pseudomonadati</taxon>
        <taxon>Pseudomonadota</taxon>
        <taxon>Alphaproteobacteria</taxon>
        <taxon>Rhodobacterales</taxon>
        <taxon>Paracoccaceae</taxon>
        <taxon>Aliiroseovarius</taxon>
    </lineage>
</organism>
<dbReference type="AlphaFoldDB" id="A0A0P7J6P4"/>
<keyword evidence="2" id="KW-1185">Reference proteome</keyword>
<evidence type="ECO:0000313" key="2">
    <source>
        <dbReference type="Proteomes" id="UP000050471"/>
    </source>
</evidence>
<accession>A0A0P7J6P4</accession>
<evidence type="ECO:0008006" key="3">
    <source>
        <dbReference type="Google" id="ProtNLM"/>
    </source>
</evidence>
<dbReference type="Proteomes" id="UP000050471">
    <property type="component" value="Unassembled WGS sequence"/>
</dbReference>
<evidence type="ECO:0000313" key="1">
    <source>
        <dbReference type="EMBL" id="KPN63933.1"/>
    </source>
</evidence>
<dbReference type="OrthoDB" id="5117987at2"/>
<dbReference type="SUPFAM" id="SSF54909">
    <property type="entry name" value="Dimeric alpha+beta barrel"/>
    <property type="match status" value="1"/>
</dbReference>
<dbReference type="InterPro" id="IPR011008">
    <property type="entry name" value="Dimeric_a/b-barrel"/>
</dbReference>
<comment type="caution">
    <text evidence="1">The sequence shown here is derived from an EMBL/GenBank/DDBJ whole genome shotgun (WGS) entry which is preliminary data.</text>
</comment>
<sequence>MPRFYMAYHMGQTGAELAGSDPDVQSQRQARFQQWMQKHAAVLLVPMQPLGPQWTISEDGAQEGFAGSMMGYSILEAPDLETAKTIAGDCPFCEIGNLQLAQMVELPAPPKTTT</sequence>
<dbReference type="STRING" id="154981.AKJ29_14755"/>
<dbReference type="RefSeq" id="WP_055187686.1">
    <property type="nucleotide sequence ID" value="NZ_FPBS01000004.1"/>
</dbReference>
<gene>
    <name evidence="1" type="ORF">AKJ29_14755</name>
</gene>